<keyword evidence="2" id="KW-1185">Reference proteome</keyword>
<proteinExistence type="predicted"/>
<reference evidence="1" key="1">
    <citation type="submission" date="2021-02" db="EMBL/GenBank/DDBJ databases">
        <title>Comparative genomics reveals that relaxation of natural selection precedes convergent phenotypic evolution of cavefish.</title>
        <authorList>
            <person name="Peng Z."/>
        </authorList>
    </citation>
    <scope>NUCLEOTIDE SEQUENCE</scope>
    <source>
        <tissue evidence="1">Muscle</tissue>
    </source>
</reference>
<gene>
    <name evidence="1" type="ORF">IRJ41_020068</name>
</gene>
<comment type="caution">
    <text evidence="1">The sequence shown here is derived from an EMBL/GenBank/DDBJ whole genome shotgun (WGS) entry which is preliminary data.</text>
</comment>
<evidence type="ECO:0000313" key="1">
    <source>
        <dbReference type="EMBL" id="KAI7808201.1"/>
    </source>
</evidence>
<dbReference type="EMBL" id="JAFHDT010000007">
    <property type="protein sequence ID" value="KAI7808201.1"/>
    <property type="molecule type" value="Genomic_DNA"/>
</dbReference>
<name>A0A9W7WU06_TRIRA</name>
<sequence>MYCPFCGFKWSNLPRLCSSCGRDVSFVTEKAPRTASDDLHGSCQSLLKVTDTGAIPASSSVLNFIQKYRQLKENERRTFSKSKKKSKKTVRISVGIMTKTKNGFRPIRGKNLPLQVEPEWSLEQLLPAAIKQLKDFNRDMEDGEYVLLYPDGSQIKHIPGTDTPFTIGQYKEAIGKAYQRITLFICVLEDFLSKSKYLNSMFYVFNAHVQLL</sequence>
<dbReference type="AlphaFoldDB" id="A0A9W7WU06"/>
<dbReference type="Proteomes" id="UP001059041">
    <property type="component" value="Linkage Group LG7"/>
</dbReference>
<accession>A0A9W7WU06</accession>
<protein>
    <submittedName>
        <fullName evidence="1">Uncharacterized protein</fullName>
    </submittedName>
</protein>
<evidence type="ECO:0000313" key="2">
    <source>
        <dbReference type="Proteomes" id="UP001059041"/>
    </source>
</evidence>
<organism evidence="1 2">
    <name type="scientific">Triplophysa rosa</name>
    <name type="common">Cave loach</name>
    <dbReference type="NCBI Taxonomy" id="992332"/>
    <lineage>
        <taxon>Eukaryota</taxon>
        <taxon>Metazoa</taxon>
        <taxon>Chordata</taxon>
        <taxon>Craniata</taxon>
        <taxon>Vertebrata</taxon>
        <taxon>Euteleostomi</taxon>
        <taxon>Actinopterygii</taxon>
        <taxon>Neopterygii</taxon>
        <taxon>Teleostei</taxon>
        <taxon>Ostariophysi</taxon>
        <taxon>Cypriniformes</taxon>
        <taxon>Nemacheilidae</taxon>
        <taxon>Triplophysa</taxon>
    </lineage>
</organism>